<dbReference type="Proteomes" id="UP000078492">
    <property type="component" value="Unassembled WGS sequence"/>
</dbReference>
<gene>
    <name evidence="7" type="ORF">ALC57_13053</name>
</gene>
<dbReference type="Gene3D" id="3.40.50.12780">
    <property type="entry name" value="N-terminal domain of ligase-like"/>
    <property type="match status" value="4"/>
</dbReference>
<comment type="similarity">
    <text evidence="2">Belongs to the ATP-dependent AMP-binding enzyme family.</text>
</comment>
<proteinExistence type="inferred from homology"/>
<feature type="domain" description="AMP-binding enzyme C-terminal" evidence="6">
    <location>
        <begin position="239"/>
        <end position="311"/>
    </location>
</feature>
<feature type="domain" description="AMP-dependent synthetase/ligase" evidence="5">
    <location>
        <begin position="68"/>
        <end position="188"/>
    </location>
</feature>
<evidence type="ECO:0000256" key="4">
    <source>
        <dbReference type="ARBA" id="ARBA00023140"/>
    </source>
</evidence>
<evidence type="ECO:0000256" key="2">
    <source>
        <dbReference type="ARBA" id="ARBA00006432"/>
    </source>
</evidence>
<dbReference type="FunFam" id="3.40.50.12780:FF:000003">
    <property type="entry name" value="Long-chain-fatty-acid--CoA ligase FadD"/>
    <property type="match status" value="1"/>
</dbReference>
<dbReference type="InterPro" id="IPR042099">
    <property type="entry name" value="ANL_N_sf"/>
</dbReference>
<dbReference type="SUPFAM" id="SSF56801">
    <property type="entry name" value="Acetyl-CoA synthetase-like"/>
    <property type="match status" value="3"/>
</dbReference>
<evidence type="ECO:0000256" key="1">
    <source>
        <dbReference type="ARBA" id="ARBA00004275"/>
    </source>
</evidence>
<keyword evidence="8" id="KW-1185">Reference proteome</keyword>
<evidence type="ECO:0000313" key="8">
    <source>
        <dbReference type="Proteomes" id="UP000078492"/>
    </source>
</evidence>
<dbReference type="GO" id="GO:0005777">
    <property type="term" value="C:peroxisome"/>
    <property type="evidence" value="ECO:0007669"/>
    <property type="project" value="UniProtKB-SubCell"/>
</dbReference>
<name>A0A151J047_9HYME</name>
<keyword evidence="4" id="KW-0576">Peroxisome</keyword>
<dbReference type="EMBL" id="KQ980658">
    <property type="protein sequence ID" value="KYN14777.1"/>
    <property type="molecule type" value="Genomic_DNA"/>
</dbReference>
<dbReference type="Pfam" id="PF13193">
    <property type="entry name" value="AMP-binding_C"/>
    <property type="match status" value="2"/>
</dbReference>
<feature type="domain" description="AMP-dependent synthetase/ligase" evidence="5">
    <location>
        <begin position="940"/>
        <end position="1100"/>
    </location>
</feature>
<dbReference type="CDD" id="cd05911">
    <property type="entry name" value="Firefly_Luc_like"/>
    <property type="match status" value="1"/>
</dbReference>
<dbReference type="PROSITE" id="PS00455">
    <property type="entry name" value="AMP_BINDING"/>
    <property type="match status" value="2"/>
</dbReference>
<accession>A0A151J047</accession>
<evidence type="ECO:0000259" key="5">
    <source>
        <dbReference type="Pfam" id="PF00501"/>
    </source>
</evidence>
<dbReference type="Pfam" id="PF00501">
    <property type="entry name" value="AMP-binding"/>
    <property type="match status" value="3"/>
</dbReference>
<feature type="non-terminal residue" evidence="7">
    <location>
        <position position="1"/>
    </location>
</feature>
<dbReference type="InterPro" id="IPR000873">
    <property type="entry name" value="AMP-dep_synth/lig_dom"/>
</dbReference>
<dbReference type="InterPro" id="IPR020845">
    <property type="entry name" value="AMP-binding_CS"/>
</dbReference>
<reference evidence="7 8" key="1">
    <citation type="submission" date="2015-09" db="EMBL/GenBank/DDBJ databases">
        <title>Trachymyrmex cornetzi WGS genome.</title>
        <authorList>
            <person name="Nygaard S."/>
            <person name="Hu H."/>
            <person name="Boomsma J."/>
            <person name="Zhang G."/>
        </authorList>
    </citation>
    <scope>NUCLEOTIDE SEQUENCE [LARGE SCALE GENOMIC DNA]</scope>
    <source>
        <strain evidence="7">Tcor2-1</strain>
        <tissue evidence="7">Whole body</tissue>
    </source>
</reference>
<organism evidence="7 8">
    <name type="scientific">Trachymyrmex cornetzi</name>
    <dbReference type="NCBI Taxonomy" id="471704"/>
    <lineage>
        <taxon>Eukaryota</taxon>
        <taxon>Metazoa</taxon>
        <taxon>Ecdysozoa</taxon>
        <taxon>Arthropoda</taxon>
        <taxon>Hexapoda</taxon>
        <taxon>Insecta</taxon>
        <taxon>Pterygota</taxon>
        <taxon>Neoptera</taxon>
        <taxon>Endopterygota</taxon>
        <taxon>Hymenoptera</taxon>
        <taxon>Apocrita</taxon>
        <taxon>Aculeata</taxon>
        <taxon>Formicoidea</taxon>
        <taxon>Formicidae</taxon>
        <taxon>Myrmicinae</taxon>
        <taxon>Trachymyrmex</taxon>
    </lineage>
</organism>
<dbReference type="GO" id="GO:0016405">
    <property type="term" value="F:CoA-ligase activity"/>
    <property type="evidence" value="ECO:0007669"/>
    <property type="project" value="TreeGrafter"/>
</dbReference>
<dbReference type="InterPro" id="IPR045851">
    <property type="entry name" value="AMP-bd_C_sf"/>
</dbReference>
<dbReference type="Gene3D" id="3.30.300.30">
    <property type="match status" value="2"/>
</dbReference>
<dbReference type="InterPro" id="IPR025110">
    <property type="entry name" value="AMP-bd_C"/>
</dbReference>
<dbReference type="AlphaFoldDB" id="A0A151J047"/>
<comment type="subcellular location">
    <subcellularLocation>
        <location evidence="1">Peroxisome</location>
    </subcellularLocation>
</comment>
<dbReference type="PANTHER" id="PTHR24096:SF149">
    <property type="entry name" value="AMP-BINDING DOMAIN-CONTAINING PROTEIN-RELATED"/>
    <property type="match status" value="1"/>
</dbReference>
<feature type="domain" description="AMP-binding enzyme C-terminal" evidence="6">
    <location>
        <begin position="781"/>
        <end position="857"/>
    </location>
</feature>
<evidence type="ECO:0000313" key="7">
    <source>
        <dbReference type="EMBL" id="KYN14777.1"/>
    </source>
</evidence>
<evidence type="ECO:0000259" key="6">
    <source>
        <dbReference type="Pfam" id="PF13193"/>
    </source>
</evidence>
<protein>
    <submittedName>
        <fullName evidence="7">4-coumarate--CoA ligase-like 7</fullName>
    </submittedName>
</protein>
<keyword evidence="3 7" id="KW-0436">Ligase</keyword>
<dbReference type="PANTHER" id="PTHR24096">
    <property type="entry name" value="LONG-CHAIN-FATTY-ACID--COA LIGASE"/>
    <property type="match status" value="1"/>
</dbReference>
<sequence length="1109" mass="124853">LDACTEETVTYAQLQDKVVRCALWLQKQGVKSDDIISVCTGNHYNSIVPCLSAIYIDVIFNSWDENMNLKIIFLSTSTLSRFLRANCIKKYSLSSLKVILYGGAIMNNKVQEELKYILPHVQILQGYGMTETGGPVTSPQSHHKNGSNGVVAKNVQIKIVDPESGKIFESNQPGEILVKSATMMTGYYKNPEATKSTIDEEGWLHTGDIGYIDEDGELFIIDRMKELIKYRGQQISPAEIENMLVTHPAVLEAAVIGVPHALDNEHPLAYVTNRPGIEVTEQELIDFVVENMEDRCKLRAGVIFLDSFPYTVTLLERIQNIIFTMEDPSISYETVEHDPKNFTVENGIYKGPVKHNMNKYKSLGEMLWIRIKSHGNKIAYLDACTEKTITYAELQDKVVRCALWFQKQGIKSGDVISTCTGNHLNSIVPCLSAAYINAIFNSWNENMDLQTALHVLRLTTPKVIFCSEKSVDVVLSAIKEQKCNPMIVIFGKHVDAISFFDILRNCNDVEVANFRYVELDDIKKTACILHSSGTTGMPKGVELSNYGLLVITQGNILAVANTPLLWFSSLYWLSGTALNLSMIVQGSLAIFYPEFDEEMTCRLIEKYKVIISFIFLSTSMINRFLKAGYVKKYSLSSLKIIMSTGAIIKPKVQEELKCILPHVDILQGYGMTETSGFITSQLPSHKNGSCGVVVENVQMKIVDPENGKILGPNQSGEIWVKSATMMNGYYRNPEATKSTIDEEGWLHTGDIGYIDEDGELFIIDRIKELMKYRGYQISPAEIENVLMLHPAVLETAIIGVPHALDDEHPLAYVTKRPGAEVTEQELIDFVARNMMDHYKLRAGVIFLDNFPYTGSGKISRKDLKEMTKELFSQLDKYVETIISLDARTEETVTYAELQNKVVRCALWLQKKGIKSGDVISMCTGNHLNSILFVISETALYFLQLMMPKMIFCSEKSVNIILSAVKKQNCNATVVVFGKHVDAVSFSDILKNCNDVEVTNFHYIELDNIKKTACIMHSSGTTGMPKGVELSNYAMLFISLQYEINLTDVPSLWFSTIYWITGILMNFSGIIQSTKAIIYPEFDEEMTCRLIQKYKVILFYLWKVFFISNN</sequence>
<dbReference type="STRING" id="471704.A0A151J047"/>
<feature type="domain" description="AMP-dependent synthetase/ligase" evidence="5">
    <location>
        <begin position="371"/>
        <end position="730"/>
    </location>
</feature>
<evidence type="ECO:0000256" key="3">
    <source>
        <dbReference type="ARBA" id="ARBA00022598"/>
    </source>
</evidence>